<feature type="transmembrane region" description="Helical" evidence="1">
    <location>
        <begin position="59"/>
        <end position="80"/>
    </location>
</feature>
<dbReference type="AlphaFoldDB" id="A0A2M9XH03"/>
<keyword evidence="1" id="KW-1133">Transmembrane helix</keyword>
<keyword evidence="1" id="KW-0812">Transmembrane</keyword>
<protein>
    <submittedName>
        <fullName evidence="2">Uncharacterized protein</fullName>
    </submittedName>
</protein>
<accession>A0A2M9XH03</accession>
<reference evidence="2 3" key="1">
    <citation type="submission" date="2017-07" db="EMBL/GenBank/DDBJ databases">
        <title>Leptospira spp. isolated from tropical soils.</title>
        <authorList>
            <person name="Thibeaux R."/>
            <person name="Iraola G."/>
            <person name="Ferres I."/>
            <person name="Bierque E."/>
            <person name="Girault D."/>
            <person name="Soupe-Gilbert M.-E."/>
            <person name="Picardeau M."/>
            <person name="Goarant C."/>
        </authorList>
    </citation>
    <scope>NUCLEOTIDE SEQUENCE [LARGE SCALE GENOMIC DNA]</scope>
    <source>
        <strain evidence="2 3">MCA1-C-A1</strain>
    </source>
</reference>
<dbReference type="Proteomes" id="UP000232196">
    <property type="component" value="Unassembled WGS sequence"/>
</dbReference>
<feature type="transmembrane region" description="Helical" evidence="1">
    <location>
        <begin position="7"/>
        <end position="26"/>
    </location>
</feature>
<dbReference type="EMBL" id="NPDN01000002">
    <property type="protein sequence ID" value="PJZ26852.1"/>
    <property type="molecule type" value="Genomic_DNA"/>
</dbReference>
<feature type="transmembrane region" description="Helical" evidence="1">
    <location>
        <begin position="32"/>
        <end position="52"/>
    </location>
</feature>
<name>A0A2M9XH03_9LEPT</name>
<organism evidence="2 3">
    <name type="scientific">Leptospira hartskeerlii</name>
    <dbReference type="NCBI Taxonomy" id="2023177"/>
    <lineage>
        <taxon>Bacteria</taxon>
        <taxon>Pseudomonadati</taxon>
        <taxon>Spirochaetota</taxon>
        <taxon>Spirochaetia</taxon>
        <taxon>Leptospirales</taxon>
        <taxon>Leptospiraceae</taxon>
        <taxon>Leptospira</taxon>
    </lineage>
</organism>
<feature type="transmembrane region" description="Helical" evidence="1">
    <location>
        <begin position="92"/>
        <end position="112"/>
    </location>
</feature>
<evidence type="ECO:0000256" key="1">
    <source>
        <dbReference type="SAM" id="Phobius"/>
    </source>
</evidence>
<sequence>MKRKLSGFFRFLTVITWIVFAGLSYIKSEPQVWIPTYLTVSLLYSTEWYSYFHNQGRRILIAGLGKSIGIGYFVWGFYNFLDNPKQDPDSEVFKDSIGLALSSIWLFLLPFFQGRNRS</sequence>
<evidence type="ECO:0000313" key="3">
    <source>
        <dbReference type="Proteomes" id="UP000232196"/>
    </source>
</evidence>
<evidence type="ECO:0000313" key="2">
    <source>
        <dbReference type="EMBL" id="PJZ26852.1"/>
    </source>
</evidence>
<dbReference type="RefSeq" id="WP_100705646.1">
    <property type="nucleotide sequence ID" value="NZ_NPDL01000002.1"/>
</dbReference>
<comment type="caution">
    <text evidence="2">The sequence shown here is derived from an EMBL/GenBank/DDBJ whole genome shotgun (WGS) entry which is preliminary data.</text>
</comment>
<proteinExistence type="predicted"/>
<gene>
    <name evidence="2" type="ORF">CH357_05030</name>
</gene>
<keyword evidence="1" id="KW-0472">Membrane</keyword>
<keyword evidence="3" id="KW-1185">Reference proteome</keyword>
<dbReference type="OrthoDB" id="341808at2"/>